<keyword evidence="2" id="KW-0472">Membrane</keyword>
<keyword evidence="3" id="KW-0675">Receptor</keyword>
<dbReference type="Gene3D" id="3.10.100.10">
    <property type="entry name" value="Mannose-Binding Protein A, subunit A"/>
    <property type="match status" value="1"/>
</dbReference>
<accession>A0A5N4DZF7</accession>
<feature type="transmembrane region" description="Helical" evidence="2">
    <location>
        <begin position="263"/>
        <end position="284"/>
    </location>
</feature>
<dbReference type="PANTHER" id="PTHR47606:SF1">
    <property type="entry name" value="KILLER CELL LECTIN-LIKE RECEPTOR SUBFAMILY G MEMBER 2"/>
    <property type="match status" value="1"/>
</dbReference>
<keyword evidence="2" id="KW-0812">Transmembrane</keyword>
<evidence type="ECO:0000256" key="2">
    <source>
        <dbReference type="SAM" id="Phobius"/>
    </source>
</evidence>
<dbReference type="InterPro" id="IPR043318">
    <property type="entry name" value="KLRG2"/>
</dbReference>
<protein>
    <submittedName>
        <fullName evidence="3">Killer cell lectin-like receptor subfamily G member 2</fullName>
    </submittedName>
</protein>
<keyword evidence="2" id="KW-1133">Transmembrane helix</keyword>
<keyword evidence="4" id="KW-1185">Reference proteome</keyword>
<organism evidence="3 4">
    <name type="scientific">Camelus dromedarius</name>
    <name type="common">Dromedary</name>
    <name type="synonym">Arabian camel</name>
    <dbReference type="NCBI Taxonomy" id="9838"/>
    <lineage>
        <taxon>Eukaryota</taxon>
        <taxon>Metazoa</taxon>
        <taxon>Chordata</taxon>
        <taxon>Craniata</taxon>
        <taxon>Vertebrata</taxon>
        <taxon>Euteleostomi</taxon>
        <taxon>Mammalia</taxon>
        <taxon>Eutheria</taxon>
        <taxon>Laurasiatheria</taxon>
        <taxon>Artiodactyla</taxon>
        <taxon>Tylopoda</taxon>
        <taxon>Camelidae</taxon>
        <taxon>Camelus</taxon>
    </lineage>
</organism>
<name>A0A5N4DZF7_CAMDR</name>
<reference evidence="3 4" key="1">
    <citation type="journal article" date="2019" name="Mol. Ecol. Resour.">
        <title>Improving Illumina assemblies with Hi-C and long reads: an example with the North African dromedary.</title>
        <authorList>
            <person name="Elbers J.P."/>
            <person name="Rogers M.F."/>
            <person name="Perelman P.L."/>
            <person name="Proskuryakova A.A."/>
            <person name="Serdyukova N.A."/>
            <person name="Johnson W.E."/>
            <person name="Horin P."/>
            <person name="Corander J."/>
            <person name="Murphy D."/>
            <person name="Burger P.A."/>
        </authorList>
    </citation>
    <scope>NUCLEOTIDE SEQUENCE [LARGE SCALE GENOMIC DNA]</scope>
    <source>
        <strain evidence="3">Drom800</strain>
        <tissue evidence="3">Blood</tissue>
    </source>
</reference>
<feature type="region of interest" description="Disordered" evidence="1">
    <location>
        <begin position="1"/>
        <end position="196"/>
    </location>
</feature>
<evidence type="ECO:0000313" key="3">
    <source>
        <dbReference type="EMBL" id="KAB1276364.1"/>
    </source>
</evidence>
<dbReference type="EMBL" id="JWIN03000007">
    <property type="protein sequence ID" value="KAB1276364.1"/>
    <property type="molecule type" value="Genomic_DNA"/>
</dbReference>
<evidence type="ECO:0000256" key="1">
    <source>
        <dbReference type="SAM" id="MobiDB-lite"/>
    </source>
</evidence>
<dbReference type="AlphaFoldDB" id="A0A5N4DZF7"/>
<evidence type="ECO:0000313" key="4">
    <source>
        <dbReference type="Proteomes" id="UP000299084"/>
    </source>
</evidence>
<sequence length="403" mass="42687">MEGSRAASEGDQARAEFPMEPLGSEDPELNQPQVPAEERRPESSESSPRLAPVAKEVADEGQDLSGEKKLPSPRPAPLRPPSLGYGAFRRQASVGPEPPSPSLTAAEQSRDGEAPGSELVPKAASGEPAPGSWTPVELQVDVRVKPVGAAGGSRAPSPAPSTRFLTVPVPESPAFSRHTSPALPFPRLTPSPGSTWSRGVPLAAAGAERGLDAEGRAESPGSPTCRCRCKEDAALLPRAEMDRDKKLPRVVRLLGLPMYLRSLHWALAVMAVFLAVSTVAVVVLASKVGARCRPCPQGWMWSEGHCYYVSTEAEAWEASRAFCSAHHATLPLLNHTQAADGSQEDSAGQQEPRVCCSHGSEMLGLPEKDQDEPDLDCGGLEKGKLVALDCSSPRPWVCAKGTK</sequence>
<dbReference type="InterPro" id="IPR016187">
    <property type="entry name" value="CTDL_fold"/>
</dbReference>
<dbReference type="SUPFAM" id="SSF56436">
    <property type="entry name" value="C-type lectin-like"/>
    <property type="match status" value="1"/>
</dbReference>
<keyword evidence="3" id="KW-0430">Lectin</keyword>
<dbReference type="GO" id="GO:0030246">
    <property type="term" value="F:carbohydrate binding"/>
    <property type="evidence" value="ECO:0007669"/>
    <property type="project" value="UniProtKB-KW"/>
</dbReference>
<dbReference type="InterPro" id="IPR016186">
    <property type="entry name" value="C-type_lectin-like/link_sf"/>
</dbReference>
<gene>
    <name evidence="3" type="ORF">Cadr_000008447</name>
</gene>
<dbReference type="Proteomes" id="UP000299084">
    <property type="component" value="Unassembled WGS sequence"/>
</dbReference>
<dbReference type="STRING" id="9838.ENSCDRP00005004384"/>
<proteinExistence type="predicted"/>
<dbReference type="PANTHER" id="PTHR47606">
    <property type="entry name" value="KILLER CELL LECTIN-LIKE RECEPTOR SUBFAMILY G MEMBER 2"/>
    <property type="match status" value="1"/>
</dbReference>
<comment type="caution">
    <text evidence="3">The sequence shown here is derived from an EMBL/GenBank/DDBJ whole genome shotgun (WGS) entry which is preliminary data.</text>
</comment>